<dbReference type="AlphaFoldDB" id="A0A433SCA6"/>
<protein>
    <submittedName>
        <fullName evidence="1">Uncharacterized protein</fullName>
    </submittedName>
</protein>
<dbReference type="RefSeq" id="WP_126980293.1">
    <property type="nucleotide sequence ID" value="NZ_PQSP01000005.1"/>
</dbReference>
<proteinExistence type="predicted"/>
<dbReference type="EMBL" id="PQSP01000005">
    <property type="protein sequence ID" value="RUS66388.1"/>
    <property type="molecule type" value="Genomic_DNA"/>
</dbReference>
<name>A0A433SCA6_9BURK</name>
<gene>
    <name evidence="1" type="ORF">CUZ56_02114</name>
</gene>
<accession>A0A433SCA6</accession>
<reference evidence="1 2" key="1">
    <citation type="submission" date="2018-01" db="EMBL/GenBank/DDBJ databases">
        <title>Saezia sanguinis gen. nov., sp. nov., in the order Burkholderiales isolated from human blood.</title>
        <authorList>
            <person name="Medina-Pascual M.J."/>
            <person name="Valdezate S."/>
            <person name="Monzon S."/>
            <person name="Cuesta I."/>
            <person name="Carrasco G."/>
            <person name="Villalon P."/>
            <person name="Saez-Nieto J.A."/>
        </authorList>
    </citation>
    <scope>NUCLEOTIDE SEQUENCE [LARGE SCALE GENOMIC DNA]</scope>
    <source>
        <strain evidence="1 2">CNM695-12</strain>
    </source>
</reference>
<dbReference type="Proteomes" id="UP000286947">
    <property type="component" value="Unassembled WGS sequence"/>
</dbReference>
<sequence length="145" mass="16540">MKFPIRIRQEENELILDAVPAFAIVLNYRVLDTVRGQSVEEVEQKTKKLLSDTLHRFILADEYVGLPRMLSIYQKSELQVAEHNKIWTTVDIEVDDLALPVEQTSVTLPADLVKKLQAMASTIDSSVDMMLTVLLAHTRAEYKKD</sequence>
<keyword evidence="2" id="KW-1185">Reference proteome</keyword>
<comment type="caution">
    <text evidence="1">The sequence shown here is derived from an EMBL/GenBank/DDBJ whole genome shotgun (WGS) entry which is preliminary data.</text>
</comment>
<organism evidence="1 2">
    <name type="scientific">Saezia sanguinis</name>
    <dbReference type="NCBI Taxonomy" id="1965230"/>
    <lineage>
        <taxon>Bacteria</taxon>
        <taxon>Pseudomonadati</taxon>
        <taxon>Pseudomonadota</taxon>
        <taxon>Betaproteobacteria</taxon>
        <taxon>Burkholderiales</taxon>
        <taxon>Saeziaceae</taxon>
        <taxon>Saezia</taxon>
    </lineage>
</organism>
<evidence type="ECO:0000313" key="2">
    <source>
        <dbReference type="Proteomes" id="UP000286947"/>
    </source>
</evidence>
<evidence type="ECO:0000313" key="1">
    <source>
        <dbReference type="EMBL" id="RUS66388.1"/>
    </source>
</evidence>